<accession>A0ABT6Z0H7</accession>
<sequence length="171" mass="19641">MEKDFERLERLLRSSKATIWRIENNSGVKKGSYEGETTEDAIQALRDRYNDLSAGNYVLKYRKASTNEKGQDSENFVVPRSGKESSNYQSSNNMGDSLQTLLQIVQQQAEMKVEMQYMRKELDQLKQEVKAIYDDLTDDDPENDKSALDRLSEIADKVPKIANTVKSFKDL</sequence>
<evidence type="ECO:0000313" key="4">
    <source>
        <dbReference type="Proteomes" id="UP001225761"/>
    </source>
</evidence>
<organism evidence="3 4">
    <name type="scientific">Flectobacillus rivi</name>
    <dbReference type="NCBI Taxonomy" id="2984209"/>
    <lineage>
        <taxon>Bacteria</taxon>
        <taxon>Pseudomonadati</taxon>
        <taxon>Bacteroidota</taxon>
        <taxon>Cytophagia</taxon>
        <taxon>Cytophagales</taxon>
        <taxon>Flectobacillaceae</taxon>
        <taxon>Flectobacillus</taxon>
    </lineage>
</organism>
<dbReference type="RefSeq" id="WP_283381476.1">
    <property type="nucleotide sequence ID" value="NZ_JASHIE010000005.1"/>
</dbReference>
<evidence type="ECO:0000256" key="2">
    <source>
        <dbReference type="SAM" id="MobiDB-lite"/>
    </source>
</evidence>
<feature type="compositionally biased region" description="Polar residues" evidence="2">
    <location>
        <begin position="84"/>
        <end position="93"/>
    </location>
</feature>
<reference evidence="3 4" key="1">
    <citation type="submission" date="2023-05" db="EMBL/GenBank/DDBJ databases">
        <title>Novel species of genus Flectobacillus isolated from stream in China.</title>
        <authorList>
            <person name="Lu H."/>
        </authorList>
    </citation>
    <scope>NUCLEOTIDE SEQUENCE [LARGE SCALE GENOMIC DNA]</scope>
    <source>
        <strain evidence="3 4">LFS242W</strain>
    </source>
</reference>
<keyword evidence="1" id="KW-0175">Coiled coil</keyword>
<keyword evidence="4" id="KW-1185">Reference proteome</keyword>
<feature type="coiled-coil region" evidence="1">
    <location>
        <begin position="108"/>
        <end position="139"/>
    </location>
</feature>
<comment type="caution">
    <text evidence="3">The sequence shown here is derived from an EMBL/GenBank/DDBJ whole genome shotgun (WGS) entry which is preliminary data.</text>
</comment>
<evidence type="ECO:0000313" key="3">
    <source>
        <dbReference type="EMBL" id="MDI9874641.1"/>
    </source>
</evidence>
<dbReference type="Proteomes" id="UP001225761">
    <property type="component" value="Unassembled WGS sequence"/>
</dbReference>
<proteinExistence type="predicted"/>
<feature type="region of interest" description="Disordered" evidence="2">
    <location>
        <begin position="67"/>
        <end position="93"/>
    </location>
</feature>
<name>A0ABT6Z0H7_9BACT</name>
<dbReference type="EMBL" id="JASHIE010000005">
    <property type="protein sequence ID" value="MDI9874641.1"/>
    <property type="molecule type" value="Genomic_DNA"/>
</dbReference>
<protein>
    <submittedName>
        <fullName evidence="3">Uncharacterized protein</fullName>
    </submittedName>
</protein>
<gene>
    <name evidence="3" type="ORF">QM481_08885</name>
</gene>
<evidence type="ECO:0000256" key="1">
    <source>
        <dbReference type="SAM" id="Coils"/>
    </source>
</evidence>